<feature type="transmembrane region" description="Helical" evidence="6">
    <location>
        <begin position="201"/>
        <end position="217"/>
    </location>
</feature>
<keyword evidence="2" id="KW-1003">Cell membrane</keyword>
<dbReference type="PANTHER" id="PTHR30250">
    <property type="entry name" value="PST FAMILY PREDICTED COLANIC ACID TRANSPORTER"/>
    <property type="match status" value="1"/>
</dbReference>
<evidence type="ECO:0000313" key="8">
    <source>
        <dbReference type="Proteomes" id="UP000037425"/>
    </source>
</evidence>
<evidence type="ECO:0000256" key="4">
    <source>
        <dbReference type="ARBA" id="ARBA00022989"/>
    </source>
</evidence>
<feature type="transmembrane region" description="Helical" evidence="6">
    <location>
        <begin position="407"/>
        <end position="427"/>
    </location>
</feature>
<evidence type="ECO:0000256" key="5">
    <source>
        <dbReference type="ARBA" id="ARBA00023136"/>
    </source>
</evidence>
<feature type="transmembrane region" description="Helical" evidence="6">
    <location>
        <begin position="316"/>
        <end position="339"/>
    </location>
</feature>
<protein>
    <recommendedName>
        <fullName evidence="9">Membrane protein involved in the export of O-antigen and teichoic acid</fullName>
    </recommendedName>
</protein>
<dbReference type="OrthoDB" id="8160032at2"/>
<feature type="transmembrane region" description="Helical" evidence="6">
    <location>
        <begin position="351"/>
        <end position="374"/>
    </location>
</feature>
<evidence type="ECO:0000256" key="1">
    <source>
        <dbReference type="ARBA" id="ARBA00004651"/>
    </source>
</evidence>
<dbReference type="AlphaFoldDB" id="A0A0L8BUA0"/>
<evidence type="ECO:0000256" key="6">
    <source>
        <dbReference type="SAM" id="Phobius"/>
    </source>
</evidence>
<comment type="subcellular location">
    <subcellularLocation>
        <location evidence="1">Cell membrane</location>
        <topology evidence="1">Multi-pass membrane protein</topology>
    </subcellularLocation>
</comment>
<dbReference type="RefSeq" id="WP_053249552.1">
    <property type="nucleotide sequence ID" value="NZ_LGAP01000008.1"/>
</dbReference>
<feature type="transmembrane region" description="Helical" evidence="6">
    <location>
        <begin position="7"/>
        <end position="29"/>
    </location>
</feature>
<evidence type="ECO:0000256" key="2">
    <source>
        <dbReference type="ARBA" id="ARBA00022475"/>
    </source>
</evidence>
<reference evidence="8" key="1">
    <citation type="submission" date="2015-07" db="EMBL/GenBank/DDBJ databases">
        <title>Whole genome sequence of an Ensifer adhaerens strain isolated from a cave pool in the Wind Cave National Park.</title>
        <authorList>
            <person name="Eng W.W.H."/>
            <person name="Gan H.M."/>
            <person name="Barton H.A."/>
            <person name="Savka M.A."/>
        </authorList>
    </citation>
    <scope>NUCLEOTIDE SEQUENCE [LARGE SCALE GENOMIC DNA]</scope>
    <source>
        <strain evidence="8">SD006</strain>
    </source>
</reference>
<name>A0A0L8BUA0_ENSAD</name>
<gene>
    <name evidence="7" type="ORF">AC244_14615</name>
</gene>
<dbReference type="PANTHER" id="PTHR30250:SF11">
    <property type="entry name" value="O-ANTIGEN TRANSPORTER-RELATED"/>
    <property type="match status" value="1"/>
</dbReference>
<feature type="transmembrane region" description="Helical" evidence="6">
    <location>
        <begin position="380"/>
        <end position="400"/>
    </location>
</feature>
<dbReference type="InterPro" id="IPR050833">
    <property type="entry name" value="Poly_Biosynth_Transport"/>
</dbReference>
<dbReference type="PATRIC" id="fig|106592.7.peg.7201"/>
<feature type="transmembrane region" description="Helical" evidence="6">
    <location>
        <begin position="283"/>
        <end position="310"/>
    </location>
</feature>
<feature type="transmembrane region" description="Helical" evidence="6">
    <location>
        <begin position="35"/>
        <end position="56"/>
    </location>
</feature>
<dbReference type="EMBL" id="LGAP01000008">
    <property type="protein sequence ID" value="KOF18099.1"/>
    <property type="molecule type" value="Genomic_DNA"/>
</dbReference>
<keyword evidence="4 6" id="KW-1133">Transmembrane helix</keyword>
<sequence length="465" mass="48515">MAKIIALGAYFYQALIAFGLLIIIAHWLAPADYAAYSLFISLSQFGAIAAFEWVRFSCMRFYPGQTVESEAAERRTIAAEAAACALFCLVAAAVSLAFGISPLVALVGGLVAVAQGGSDLHLTMLRFRQDFRAFSVLQGSRATILAMGTLIGAMVSPTFLSTVTGLLGGYALYALLAALLSRRAGPRPSASLDMARVRKHLVYGSVSAGAASASMFAPLALKAIFTSALGPGGAAGALLALDLLQRPFVLIVSALQAIQYPEIVAAHDKGGETPVLRRQLGQYYALLTSFALMMAAGIFAVLVPATWLVISPNLQTGFLATAPFVIILSLARVLTQIMLPTPLHLKQRLTAIFALAAIDCALLNLVALTAGFLLAPTDAIMMAGGALGAIFASLIGLRLMATLAFDFTWPPVLFAAAGLSVTILAFALSYQSAYVATAAGIVIGGACCLLSLNRLRLGMRASNAT</sequence>
<comment type="caution">
    <text evidence="7">The sequence shown here is derived from an EMBL/GenBank/DDBJ whole genome shotgun (WGS) entry which is preliminary data.</text>
</comment>
<accession>A0A0L8BUA0</accession>
<organism evidence="7 8">
    <name type="scientific">Ensifer adhaerens</name>
    <name type="common">Sinorhizobium morelense</name>
    <dbReference type="NCBI Taxonomy" id="106592"/>
    <lineage>
        <taxon>Bacteria</taxon>
        <taxon>Pseudomonadati</taxon>
        <taxon>Pseudomonadota</taxon>
        <taxon>Alphaproteobacteria</taxon>
        <taxon>Hyphomicrobiales</taxon>
        <taxon>Rhizobiaceae</taxon>
        <taxon>Sinorhizobium/Ensifer group</taxon>
        <taxon>Ensifer</taxon>
    </lineage>
</organism>
<feature type="transmembrane region" description="Helical" evidence="6">
    <location>
        <begin position="77"/>
        <end position="97"/>
    </location>
</feature>
<keyword evidence="3 6" id="KW-0812">Transmembrane</keyword>
<dbReference type="GO" id="GO:0005886">
    <property type="term" value="C:plasma membrane"/>
    <property type="evidence" value="ECO:0007669"/>
    <property type="project" value="UniProtKB-SubCell"/>
</dbReference>
<evidence type="ECO:0008006" key="9">
    <source>
        <dbReference type="Google" id="ProtNLM"/>
    </source>
</evidence>
<feature type="transmembrane region" description="Helical" evidence="6">
    <location>
        <begin position="159"/>
        <end position="180"/>
    </location>
</feature>
<feature type="transmembrane region" description="Helical" evidence="6">
    <location>
        <begin position="433"/>
        <end position="452"/>
    </location>
</feature>
<keyword evidence="5 6" id="KW-0472">Membrane</keyword>
<feature type="transmembrane region" description="Helical" evidence="6">
    <location>
        <begin position="223"/>
        <end position="244"/>
    </location>
</feature>
<dbReference type="Proteomes" id="UP000037425">
    <property type="component" value="Unassembled WGS sequence"/>
</dbReference>
<proteinExistence type="predicted"/>
<evidence type="ECO:0000256" key="3">
    <source>
        <dbReference type="ARBA" id="ARBA00022692"/>
    </source>
</evidence>
<evidence type="ECO:0000313" key="7">
    <source>
        <dbReference type="EMBL" id="KOF18099.1"/>
    </source>
</evidence>